<evidence type="ECO:0000256" key="5">
    <source>
        <dbReference type="ARBA" id="ARBA00022833"/>
    </source>
</evidence>
<keyword evidence="3 7" id="KW-0479">Metal-binding</keyword>
<feature type="domain" description="Ribonuclease PIN" evidence="10">
    <location>
        <begin position="11"/>
        <end position="102"/>
    </location>
</feature>
<feature type="domain" description="Nin one binding (NOB1) Zn-ribbon-like" evidence="9">
    <location>
        <begin position="289"/>
        <end position="360"/>
    </location>
</feature>
<comment type="subcellular location">
    <subcellularLocation>
        <location evidence="7">Nucleus</location>
        <location evidence="7">Nucleolus</location>
    </subcellularLocation>
</comment>
<dbReference type="PIRSF" id="PIRSF037125">
    <property type="entry name" value="D-site_20S_pre-rRNA_nuclease"/>
    <property type="match status" value="1"/>
</dbReference>
<feature type="compositionally biased region" description="Basic and acidic residues" evidence="8">
    <location>
        <begin position="202"/>
        <end position="218"/>
    </location>
</feature>
<evidence type="ECO:0000256" key="7">
    <source>
        <dbReference type="PIRNR" id="PIRNR037125"/>
    </source>
</evidence>
<feature type="compositionally biased region" description="Acidic residues" evidence="8">
    <location>
        <begin position="169"/>
        <end position="180"/>
    </location>
</feature>
<evidence type="ECO:0000256" key="3">
    <source>
        <dbReference type="ARBA" id="ARBA00022723"/>
    </source>
</evidence>
<dbReference type="EMBL" id="JBEFKJ010000020">
    <property type="protein sequence ID" value="KAL2040629.1"/>
    <property type="molecule type" value="Genomic_DNA"/>
</dbReference>
<dbReference type="Pfam" id="PF08772">
    <property type="entry name" value="Zn_ribbon_NOB1"/>
    <property type="match status" value="1"/>
</dbReference>
<dbReference type="SUPFAM" id="SSF144206">
    <property type="entry name" value="NOB1 zinc finger-like"/>
    <property type="match status" value="1"/>
</dbReference>
<dbReference type="PANTHER" id="PTHR12814:SF2">
    <property type="entry name" value="RNA-BINDING PROTEIN NOB1"/>
    <property type="match status" value="1"/>
</dbReference>
<sequence>MTSTQKPVHTLVLDAGPILKNDPAVSILIAKCESLVTVPSVLSEIRDVNARSRVETLLRPFLTVRTPKPESIEFVTEFSRRTGDLSVLSRPDIQVLALAYELELERNNGDWRLRKSPGQRKLNGSSSELQGDSVGKLEAASQLDSDHQPLADGQTYPASEEPIANVQDTTDDRETDDSAPEEVHKVAEEIQSLQLKPPSPECTKDAEPPHNGDEKPPEEQLAESDSSNSEGWITPSNLKNQQAKDQNAATVPIPDDQVMQVATITTDFAMQNVLLQIGLDLLTPSIQRIRTIKTFILRCHACFEKVKDINKQFCPKCGKPTLTRVSCSTNQKGEFKIYLKKDMQWNHRGDRYSMPKPVHGSAHGRVGQGKGGGKGGWGKELILAEDQKEYQWALSRSNKKERDPMDKDYLPGILTGEREGTGRKPKIGAGRNVNSKKRVR</sequence>
<keyword evidence="4" id="KW-0378">Hydrolase</keyword>
<evidence type="ECO:0000256" key="6">
    <source>
        <dbReference type="ARBA" id="ARBA00023242"/>
    </source>
</evidence>
<comment type="similarity">
    <text evidence="1 7">Belongs to the NOB1 family.</text>
</comment>
<dbReference type="InterPro" id="IPR033411">
    <property type="entry name" value="Ribonuclease_PIN"/>
</dbReference>
<comment type="caution">
    <text evidence="11">The sequence shown here is derived from an EMBL/GenBank/DDBJ whole genome shotgun (WGS) entry which is preliminary data.</text>
</comment>
<dbReference type="PANTHER" id="PTHR12814">
    <property type="entry name" value="RNA-BINDING PROTEIN NOB1"/>
    <property type="match status" value="1"/>
</dbReference>
<feature type="region of interest" description="Disordered" evidence="8">
    <location>
        <begin position="111"/>
        <end position="133"/>
    </location>
</feature>
<proteinExistence type="inferred from homology"/>
<feature type="compositionally biased region" description="Polar residues" evidence="8">
    <location>
        <begin position="223"/>
        <end position="236"/>
    </location>
</feature>
<evidence type="ECO:0000313" key="12">
    <source>
        <dbReference type="Proteomes" id="UP001590950"/>
    </source>
</evidence>
<dbReference type="InterPro" id="IPR017117">
    <property type="entry name" value="Nob1_euk"/>
</dbReference>
<accession>A0ABR4A572</accession>
<keyword evidence="5 7" id="KW-0862">Zinc</keyword>
<evidence type="ECO:0000256" key="8">
    <source>
        <dbReference type="SAM" id="MobiDB-lite"/>
    </source>
</evidence>
<evidence type="ECO:0000259" key="9">
    <source>
        <dbReference type="Pfam" id="PF08772"/>
    </source>
</evidence>
<name>A0ABR4A572_9LECA</name>
<organism evidence="11 12">
    <name type="scientific">Stereocaulon virgatum</name>
    <dbReference type="NCBI Taxonomy" id="373712"/>
    <lineage>
        <taxon>Eukaryota</taxon>
        <taxon>Fungi</taxon>
        <taxon>Dikarya</taxon>
        <taxon>Ascomycota</taxon>
        <taxon>Pezizomycotina</taxon>
        <taxon>Lecanoromycetes</taxon>
        <taxon>OSLEUM clade</taxon>
        <taxon>Lecanoromycetidae</taxon>
        <taxon>Lecanorales</taxon>
        <taxon>Lecanorineae</taxon>
        <taxon>Stereocaulaceae</taxon>
        <taxon>Stereocaulon</taxon>
    </lineage>
</organism>
<dbReference type="Gene3D" id="6.20.210.10">
    <property type="entry name" value="Nin one binding (NOB1), Zn-ribbon-like"/>
    <property type="match status" value="1"/>
</dbReference>
<feature type="region of interest" description="Disordered" evidence="8">
    <location>
        <begin position="147"/>
        <end position="236"/>
    </location>
</feature>
<protein>
    <recommendedName>
        <fullName evidence="7">20S-pre-rRNA D-site endonuclease NOB1</fullName>
    </recommendedName>
</protein>
<keyword evidence="6 7" id="KW-0539">Nucleus</keyword>
<keyword evidence="2" id="KW-0540">Nuclease</keyword>
<feature type="region of interest" description="Disordered" evidence="8">
    <location>
        <begin position="395"/>
        <end position="440"/>
    </location>
</feature>
<dbReference type="CDD" id="cd09876">
    <property type="entry name" value="PIN_Nob1-like"/>
    <property type="match status" value="1"/>
</dbReference>
<keyword evidence="12" id="KW-1185">Reference proteome</keyword>
<dbReference type="Pfam" id="PF17146">
    <property type="entry name" value="PIN_6"/>
    <property type="match status" value="1"/>
</dbReference>
<comment type="function">
    <text evidence="7">Required for the synthesis of 40S ribosome subunits. Has a role in processing 20S pre-rRNA into the mature 18S rRNA, where it is required for cleavage at the 3' end of the mature 18S rRNA (D-site). Accompanies the 20S pre-rRNA from the nucleus to the cytoplasm.</text>
</comment>
<feature type="compositionally biased region" description="Basic and acidic residues" evidence="8">
    <location>
        <begin position="398"/>
        <end position="409"/>
    </location>
</feature>
<evidence type="ECO:0000313" key="11">
    <source>
        <dbReference type="EMBL" id="KAL2040629.1"/>
    </source>
</evidence>
<dbReference type="InterPro" id="IPR039907">
    <property type="entry name" value="NOB1"/>
</dbReference>
<evidence type="ECO:0000256" key="2">
    <source>
        <dbReference type="ARBA" id="ARBA00022722"/>
    </source>
</evidence>
<dbReference type="InterPro" id="IPR036283">
    <property type="entry name" value="NOB1_Zf-like_sf"/>
</dbReference>
<reference evidence="11 12" key="1">
    <citation type="submission" date="2024-09" db="EMBL/GenBank/DDBJ databases">
        <title>Rethinking Asexuality: The Enigmatic Case of Functional Sexual Genes in Lepraria (Stereocaulaceae).</title>
        <authorList>
            <person name="Doellman M."/>
            <person name="Sun Y."/>
            <person name="Barcenas-Pena A."/>
            <person name="Lumbsch H.T."/>
            <person name="Grewe F."/>
        </authorList>
    </citation>
    <scope>NUCLEOTIDE SEQUENCE [LARGE SCALE GENOMIC DNA]</scope>
    <source>
        <strain evidence="11 12">Mercado 3170</strain>
    </source>
</reference>
<evidence type="ECO:0000256" key="4">
    <source>
        <dbReference type="ARBA" id="ARBA00022801"/>
    </source>
</evidence>
<dbReference type="Proteomes" id="UP001590950">
    <property type="component" value="Unassembled WGS sequence"/>
</dbReference>
<gene>
    <name evidence="11" type="ORF">N7G274_006608</name>
</gene>
<dbReference type="Gene3D" id="3.40.50.1010">
    <property type="entry name" value="5'-nuclease"/>
    <property type="match status" value="1"/>
</dbReference>
<evidence type="ECO:0000256" key="1">
    <source>
        <dbReference type="ARBA" id="ARBA00005858"/>
    </source>
</evidence>
<evidence type="ECO:0000259" key="10">
    <source>
        <dbReference type="Pfam" id="PF17146"/>
    </source>
</evidence>
<dbReference type="InterPro" id="IPR014881">
    <property type="entry name" value="NOB1_Zn-bd"/>
</dbReference>